<keyword evidence="2" id="KW-0238">DNA-binding</keyword>
<evidence type="ECO:0000313" key="5">
    <source>
        <dbReference type="EMBL" id="CAA9304927.1"/>
    </source>
</evidence>
<feature type="domain" description="HTH araC/xylS-type" evidence="4">
    <location>
        <begin position="166"/>
        <end position="264"/>
    </location>
</feature>
<evidence type="ECO:0000256" key="2">
    <source>
        <dbReference type="ARBA" id="ARBA00023125"/>
    </source>
</evidence>
<accession>A0A6J4KJ50</accession>
<gene>
    <name evidence="5" type="ORF">AVDCRST_MAG56-5765</name>
</gene>
<organism evidence="5">
    <name type="scientific">uncultured Cytophagales bacterium</name>
    <dbReference type="NCBI Taxonomy" id="158755"/>
    <lineage>
        <taxon>Bacteria</taxon>
        <taxon>Pseudomonadati</taxon>
        <taxon>Bacteroidota</taxon>
        <taxon>Sphingobacteriia</taxon>
        <taxon>Sphingobacteriales</taxon>
        <taxon>environmental samples</taxon>
    </lineage>
</organism>
<dbReference type="AlphaFoldDB" id="A0A6J4KJ50"/>
<dbReference type="PANTHER" id="PTHR46796">
    <property type="entry name" value="HTH-TYPE TRANSCRIPTIONAL ACTIVATOR RHAS-RELATED"/>
    <property type="match status" value="1"/>
</dbReference>
<dbReference type="PROSITE" id="PS01124">
    <property type="entry name" value="HTH_ARAC_FAMILY_2"/>
    <property type="match status" value="1"/>
</dbReference>
<keyword evidence="1" id="KW-0805">Transcription regulation</keyword>
<dbReference type="EMBL" id="CADCTQ010000477">
    <property type="protein sequence ID" value="CAA9304927.1"/>
    <property type="molecule type" value="Genomic_DNA"/>
</dbReference>
<evidence type="ECO:0000256" key="1">
    <source>
        <dbReference type="ARBA" id="ARBA00023015"/>
    </source>
</evidence>
<sequence length="264" mass="29383">MKILDPATYLGSRTSYLQAHGLGVSITSYQPGTPLDTSFHAHVHPHLTLLLQGGTLEKRQRGQYERRAGETVFFHAGEGHQNSHTLLPSKNINLEFETRFMHTSGLDETSMAGALKNNPGAAFLPLRVHAELLAGDAATADSIAMLVLHALNPPPATRQAPPAWIRRAGELLRDRWNEPVGLEELAAAVDVHPVTLSRYFPRYFPGTLGQYLRKLRVARALTMIRTTTLSLTQIAYACGFCDQIHFTRTFREFTGLLPKTFRKM</sequence>
<dbReference type="InterPro" id="IPR018060">
    <property type="entry name" value="HTH_AraC"/>
</dbReference>
<dbReference type="Gene3D" id="1.10.10.60">
    <property type="entry name" value="Homeodomain-like"/>
    <property type="match status" value="1"/>
</dbReference>
<dbReference type="GO" id="GO:0003700">
    <property type="term" value="F:DNA-binding transcription factor activity"/>
    <property type="evidence" value="ECO:0007669"/>
    <property type="project" value="InterPro"/>
</dbReference>
<evidence type="ECO:0000259" key="4">
    <source>
        <dbReference type="PROSITE" id="PS01124"/>
    </source>
</evidence>
<dbReference type="PROSITE" id="PS00041">
    <property type="entry name" value="HTH_ARAC_FAMILY_1"/>
    <property type="match status" value="1"/>
</dbReference>
<dbReference type="InterPro" id="IPR009057">
    <property type="entry name" value="Homeodomain-like_sf"/>
</dbReference>
<dbReference type="SMART" id="SM00342">
    <property type="entry name" value="HTH_ARAC"/>
    <property type="match status" value="1"/>
</dbReference>
<evidence type="ECO:0000256" key="3">
    <source>
        <dbReference type="ARBA" id="ARBA00023163"/>
    </source>
</evidence>
<dbReference type="InterPro" id="IPR018062">
    <property type="entry name" value="HTH_AraC-typ_CS"/>
</dbReference>
<dbReference type="GO" id="GO:0043565">
    <property type="term" value="F:sequence-specific DNA binding"/>
    <property type="evidence" value="ECO:0007669"/>
    <property type="project" value="InterPro"/>
</dbReference>
<proteinExistence type="predicted"/>
<keyword evidence="3" id="KW-0804">Transcription</keyword>
<name>A0A6J4KJ50_9SPHI</name>
<dbReference type="SUPFAM" id="SSF46689">
    <property type="entry name" value="Homeodomain-like"/>
    <property type="match status" value="2"/>
</dbReference>
<dbReference type="Pfam" id="PF12833">
    <property type="entry name" value="HTH_18"/>
    <property type="match status" value="1"/>
</dbReference>
<dbReference type="InterPro" id="IPR050204">
    <property type="entry name" value="AraC_XylS_family_regulators"/>
</dbReference>
<protein>
    <recommendedName>
        <fullName evidence="4">HTH araC/xylS-type domain-containing protein</fullName>
    </recommendedName>
</protein>
<reference evidence="5" key="1">
    <citation type="submission" date="2020-02" db="EMBL/GenBank/DDBJ databases">
        <authorList>
            <person name="Meier V. D."/>
        </authorList>
    </citation>
    <scope>NUCLEOTIDE SEQUENCE</scope>
    <source>
        <strain evidence="5">AVDCRST_MAG56</strain>
    </source>
</reference>